<comment type="subcellular location">
    <subcellularLocation>
        <location evidence="5">Cytoplasm</location>
    </subcellularLocation>
</comment>
<dbReference type="Pfam" id="PF02826">
    <property type="entry name" value="2-Hacid_dh_C"/>
    <property type="match status" value="1"/>
</dbReference>
<feature type="binding site" evidence="5">
    <location>
        <position position="67"/>
    </location>
    <ligand>
        <name>substrate</name>
    </ligand>
</feature>
<dbReference type="PANTHER" id="PTHR10996:SF178">
    <property type="entry name" value="2-HYDROXYACID DEHYDROGENASE YGL185C-RELATED"/>
    <property type="match status" value="1"/>
</dbReference>
<dbReference type="Gene3D" id="3.40.50.720">
    <property type="entry name" value="NAD(P)-binding Rossmann-like Domain"/>
    <property type="match status" value="2"/>
</dbReference>
<dbReference type="CDD" id="cd12158">
    <property type="entry name" value="ErythrP_dh"/>
    <property type="match status" value="1"/>
</dbReference>
<dbReference type="InterPro" id="IPR038251">
    <property type="entry name" value="PdxB_dimer_sf"/>
</dbReference>
<comment type="pathway">
    <text evidence="5">Cofactor biosynthesis; pyridoxine 5'-phosphate biosynthesis; pyridoxine 5'-phosphate from D-erythrose 4-phosphate: step 2/5.</text>
</comment>
<dbReference type="Pfam" id="PF00389">
    <property type="entry name" value="2-Hacid_dh"/>
    <property type="match status" value="1"/>
</dbReference>
<evidence type="ECO:0000256" key="3">
    <source>
        <dbReference type="ARBA" id="ARBA00023027"/>
    </source>
</evidence>
<comment type="catalytic activity">
    <reaction evidence="5">
        <text>4-phospho-D-erythronate + NAD(+) = (R)-3-hydroxy-2-oxo-4-phosphooxybutanoate + NADH + H(+)</text>
        <dbReference type="Rhea" id="RHEA:18829"/>
        <dbReference type="ChEBI" id="CHEBI:15378"/>
        <dbReference type="ChEBI" id="CHEBI:57540"/>
        <dbReference type="ChEBI" id="CHEBI:57945"/>
        <dbReference type="ChEBI" id="CHEBI:58538"/>
        <dbReference type="ChEBI" id="CHEBI:58766"/>
        <dbReference type="EC" id="1.1.1.290"/>
    </reaction>
</comment>
<sequence length="373" mass="41620">MQIFADENMPLVNAFFEDIGNVTLFNGRNVTASQLENADILLVRSVTNVNAELLAKNSKLKFVGTATIGMDHIDQAYLASRNVSFASAPGCNAQSVVEYVLSSLWCLAERYQWPLEKKTVGIVGVGNIGSRLVRALTALNIKVLQCDPVRAEQDNGFEHTDFDLLCQHADIISFHTPLQTLGKWPTRHMLNTTSLQRLKPDCAIINASRGAVIDNHALLNDLLVTHRRRAVVLDVWESEPDILTALLPYVDIATAHIAGHSVEGKARGTEMLYQHCCKLLGQPVIHQLGQVLSVPAMGKLQISEKFRLPDVQNLARLLYDVRRDDAMLRQHLAEQGFDWLRKHYPPRREFGSLQLCGKIVPDYLPQLGFSLAQ</sequence>
<dbReference type="InterPro" id="IPR020921">
    <property type="entry name" value="Erythronate-4-P_DHase"/>
</dbReference>
<feature type="binding site" evidence="5">
    <location>
        <begin position="207"/>
        <end position="209"/>
    </location>
    <ligand>
        <name>NAD(+)</name>
        <dbReference type="ChEBI" id="CHEBI:57540"/>
    </ligand>
</feature>
<feature type="domain" description="D-isomer specific 2-hydroxyacid dehydrogenase NAD-binding" evidence="7">
    <location>
        <begin position="110"/>
        <end position="244"/>
    </location>
</feature>
<feature type="binding site" evidence="5">
    <location>
        <position position="45"/>
    </location>
    <ligand>
        <name>substrate</name>
    </ligand>
</feature>
<dbReference type="InterPro" id="IPR006140">
    <property type="entry name" value="D-isomer_DH_NAD-bd"/>
</dbReference>
<comment type="caution">
    <text evidence="9">The sequence shown here is derived from an EMBL/GenBank/DDBJ whole genome shotgun (WGS) entry which is preliminary data.</text>
</comment>
<gene>
    <name evidence="5" type="primary">pdxB</name>
    <name evidence="9" type="ORF">ORJ04_00545</name>
</gene>
<evidence type="ECO:0000313" key="10">
    <source>
        <dbReference type="Proteomes" id="UP001231109"/>
    </source>
</evidence>
<feature type="binding site" evidence="5">
    <location>
        <position position="259"/>
    </location>
    <ligand>
        <name>NAD(+)</name>
        <dbReference type="ChEBI" id="CHEBI:57540"/>
    </ligand>
</feature>
<evidence type="ECO:0000259" key="8">
    <source>
        <dbReference type="Pfam" id="PF11890"/>
    </source>
</evidence>
<evidence type="ECO:0000259" key="7">
    <source>
        <dbReference type="Pfam" id="PF02826"/>
    </source>
</evidence>
<name>A0ABT9HTI3_9GAMM</name>
<feature type="domain" description="Erythronate-4-phosphate dehydrogenase dimerisation" evidence="8">
    <location>
        <begin position="292"/>
        <end position="358"/>
    </location>
</feature>
<dbReference type="EMBL" id="JAPJDZ010000001">
    <property type="protein sequence ID" value="MDP5134436.1"/>
    <property type="molecule type" value="Genomic_DNA"/>
</dbReference>
<feature type="binding site" evidence="5">
    <location>
        <position position="176"/>
    </location>
    <ligand>
        <name>NAD(+)</name>
        <dbReference type="ChEBI" id="CHEBI:57540"/>
    </ligand>
</feature>
<feature type="binding site" evidence="5">
    <location>
        <position position="147"/>
    </location>
    <ligand>
        <name>NAD(+)</name>
        <dbReference type="ChEBI" id="CHEBI:57540"/>
    </ligand>
</feature>
<evidence type="ECO:0000256" key="1">
    <source>
        <dbReference type="ARBA" id="ARBA00022490"/>
    </source>
</evidence>
<feature type="domain" description="D-isomer specific 2-hydroxyacid dehydrogenase catalytic" evidence="6">
    <location>
        <begin position="16"/>
        <end position="278"/>
    </location>
</feature>
<accession>A0ABT9HTI3</accession>
<reference evidence="9 10" key="1">
    <citation type="submission" date="2022-11" db="EMBL/GenBank/DDBJ databases">
        <title>Viruses from the air-sea interface of a natural surface slick.</title>
        <authorList>
            <person name="Rahlff J."/>
            <person name="Holmfeldt K."/>
        </authorList>
    </citation>
    <scope>NUCLEOTIDE SEQUENCE [LARGE SCALE GENOMIC DNA]</scope>
    <source>
        <strain evidence="9 10">SMS4</strain>
    </source>
</reference>
<dbReference type="InterPro" id="IPR029752">
    <property type="entry name" value="D-isomer_DH_CS1"/>
</dbReference>
<evidence type="ECO:0000256" key="5">
    <source>
        <dbReference type="HAMAP-Rule" id="MF_01825"/>
    </source>
</evidence>
<dbReference type="Pfam" id="PF11890">
    <property type="entry name" value="DUF3410"/>
    <property type="match status" value="1"/>
</dbReference>
<dbReference type="PROSITE" id="PS00065">
    <property type="entry name" value="D_2_HYDROXYACID_DH_1"/>
    <property type="match status" value="1"/>
</dbReference>
<dbReference type="Gene3D" id="3.30.1370.170">
    <property type="match status" value="1"/>
</dbReference>
<dbReference type="HAMAP" id="MF_01825">
    <property type="entry name" value="PdxB"/>
    <property type="match status" value="1"/>
</dbReference>
<evidence type="ECO:0000259" key="6">
    <source>
        <dbReference type="Pfam" id="PF00389"/>
    </source>
</evidence>
<comment type="subunit">
    <text evidence="5">Homodimer.</text>
</comment>
<feature type="active site" evidence="5">
    <location>
        <position position="239"/>
    </location>
</feature>
<dbReference type="SUPFAM" id="SSF52283">
    <property type="entry name" value="Formate/glycerate dehydrogenase catalytic domain-like"/>
    <property type="match status" value="1"/>
</dbReference>
<dbReference type="PANTHER" id="PTHR10996">
    <property type="entry name" value="2-HYDROXYACID DEHYDROGENASE-RELATED"/>
    <property type="match status" value="1"/>
</dbReference>
<keyword evidence="10" id="KW-1185">Reference proteome</keyword>
<comment type="function">
    <text evidence="5">Catalyzes the oxidation of erythronate-4-phosphate to 3-hydroxy-2-oxo-4-phosphonooxybutanoate.</text>
</comment>
<evidence type="ECO:0000256" key="2">
    <source>
        <dbReference type="ARBA" id="ARBA00023002"/>
    </source>
</evidence>
<feature type="binding site" evidence="5">
    <location>
        <position position="234"/>
    </location>
    <ligand>
        <name>NAD(+)</name>
        <dbReference type="ChEBI" id="CHEBI:57540"/>
    </ligand>
</feature>
<feature type="active site" description="Proton donor" evidence="5">
    <location>
        <position position="256"/>
    </location>
</feature>
<keyword evidence="3 5" id="KW-0520">NAD</keyword>
<protein>
    <recommendedName>
        <fullName evidence="5">Erythronate-4-phosphate dehydrogenase</fullName>
        <ecNumber evidence="5">1.1.1.290</ecNumber>
    </recommendedName>
</protein>
<dbReference type="InterPro" id="IPR024531">
    <property type="entry name" value="Erythronate-4-P_DHase_dimer"/>
</dbReference>
<proteinExistence type="inferred from homology"/>
<dbReference type="EC" id="1.1.1.290" evidence="5"/>
<evidence type="ECO:0000313" key="9">
    <source>
        <dbReference type="EMBL" id="MDP5134436.1"/>
    </source>
</evidence>
<feature type="active site" evidence="5">
    <location>
        <position position="209"/>
    </location>
</feature>
<organism evidence="9 10">
    <name type="scientific">Rheinheimera baltica</name>
    <dbReference type="NCBI Taxonomy" id="67576"/>
    <lineage>
        <taxon>Bacteria</taxon>
        <taxon>Pseudomonadati</taxon>
        <taxon>Pseudomonadota</taxon>
        <taxon>Gammaproteobacteria</taxon>
        <taxon>Chromatiales</taxon>
        <taxon>Chromatiaceae</taxon>
        <taxon>Rheinheimera</taxon>
    </lineage>
</organism>
<dbReference type="RefSeq" id="WP_305973072.1">
    <property type="nucleotide sequence ID" value="NZ_JAPJDZ010000001.1"/>
</dbReference>
<dbReference type="Proteomes" id="UP001231109">
    <property type="component" value="Unassembled WGS sequence"/>
</dbReference>
<keyword evidence="4 5" id="KW-0664">Pyridoxine biosynthesis</keyword>
<dbReference type="InterPro" id="IPR050223">
    <property type="entry name" value="D-isomer_2-hydroxyacid_DH"/>
</dbReference>
<evidence type="ECO:0000256" key="4">
    <source>
        <dbReference type="ARBA" id="ARBA00023096"/>
    </source>
</evidence>
<comment type="caution">
    <text evidence="5">Lacks conserved residue(s) required for the propagation of feature annotation.</text>
</comment>
<dbReference type="SUPFAM" id="SSF51735">
    <property type="entry name" value="NAD(P)-binding Rossmann-fold domains"/>
    <property type="match status" value="1"/>
</dbReference>
<dbReference type="InterPro" id="IPR036291">
    <property type="entry name" value="NAD(P)-bd_dom_sf"/>
</dbReference>
<comment type="similarity">
    <text evidence="5">Belongs to the D-isomer specific 2-hydroxyacid dehydrogenase family. PdxB subfamily.</text>
</comment>
<keyword evidence="2 5" id="KW-0560">Oxidoreductase</keyword>
<dbReference type="InterPro" id="IPR006139">
    <property type="entry name" value="D-isomer_2_OHA_DH_cat_dom"/>
</dbReference>
<keyword evidence="1 5" id="KW-0963">Cytoplasm</keyword>